<proteinExistence type="predicted"/>
<organism evidence="1 2">
    <name type="scientific">Trichonephila clavipes</name>
    <name type="common">Golden silk orbweaver</name>
    <name type="synonym">Nephila clavipes</name>
    <dbReference type="NCBI Taxonomy" id="2585209"/>
    <lineage>
        <taxon>Eukaryota</taxon>
        <taxon>Metazoa</taxon>
        <taxon>Ecdysozoa</taxon>
        <taxon>Arthropoda</taxon>
        <taxon>Chelicerata</taxon>
        <taxon>Arachnida</taxon>
        <taxon>Araneae</taxon>
        <taxon>Araneomorphae</taxon>
        <taxon>Entelegynae</taxon>
        <taxon>Araneoidea</taxon>
        <taxon>Nephilidae</taxon>
        <taxon>Trichonephila</taxon>
    </lineage>
</organism>
<dbReference type="Proteomes" id="UP000887159">
    <property type="component" value="Unassembled WGS sequence"/>
</dbReference>
<dbReference type="EMBL" id="BMAU01021201">
    <property type="protein sequence ID" value="GFX97988.1"/>
    <property type="molecule type" value="Genomic_DNA"/>
</dbReference>
<sequence>MRSILTEEMFQFKKKNHIELRSELSDLLDDDNAANKAYDSRILERESSSDESNEDTHTWESLKWKDNFGSFFTIKTLEQIDLAVANSWFLYKQDTMLNKIPPEIKMDRLKFKLEIVEVLSTSSPTNKSILTDDEDKSGVIPLAKRSKRFNLPAIHVMDFILAFPGYKA</sequence>
<protein>
    <recommendedName>
        <fullName evidence="3">PiggyBac transposable element-derived protein domain-containing protein</fullName>
    </recommendedName>
</protein>
<keyword evidence="2" id="KW-1185">Reference proteome</keyword>
<comment type="caution">
    <text evidence="1">The sequence shown here is derived from an EMBL/GenBank/DDBJ whole genome shotgun (WGS) entry which is preliminary data.</text>
</comment>
<evidence type="ECO:0000313" key="2">
    <source>
        <dbReference type="Proteomes" id="UP000887159"/>
    </source>
</evidence>
<dbReference type="AlphaFoldDB" id="A0A8X6RN81"/>
<evidence type="ECO:0000313" key="1">
    <source>
        <dbReference type="EMBL" id="GFX97988.1"/>
    </source>
</evidence>
<evidence type="ECO:0008006" key="3">
    <source>
        <dbReference type="Google" id="ProtNLM"/>
    </source>
</evidence>
<gene>
    <name evidence="1" type="primary">NCL1_17404</name>
    <name evidence="1" type="ORF">TNCV_4906391</name>
</gene>
<accession>A0A8X6RN81</accession>
<reference evidence="1" key="1">
    <citation type="submission" date="2020-08" db="EMBL/GenBank/DDBJ databases">
        <title>Multicomponent nature underlies the extraordinary mechanical properties of spider dragline silk.</title>
        <authorList>
            <person name="Kono N."/>
            <person name="Nakamura H."/>
            <person name="Mori M."/>
            <person name="Yoshida Y."/>
            <person name="Ohtoshi R."/>
            <person name="Malay A.D."/>
            <person name="Moran D.A.P."/>
            <person name="Tomita M."/>
            <person name="Numata K."/>
            <person name="Arakawa K."/>
        </authorList>
    </citation>
    <scope>NUCLEOTIDE SEQUENCE</scope>
</reference>
<name>A0A8X6RN81_TRICX</name>